<dbReference type="CDD" id="cd17394">
    <property type="entry name" value="MFS_FucP_like"/>
    <property type="match status" value="1"/>
</dbReference>
<feature type="transmembrane region" description="Helical" evidence="7">
    <location>
        <begin position="413"/>
        <end position="433"/>
    </location>
</feature>
<feature type="transmembrane region" description="Helical" evidence="7">
    <location>
        <begin position="379"/>
        <end position="401"/>
    </location>
</feature>
<protein>
    <submittedName>
        <fullName evidence="9">L-fucose:H+ symporter permease</fullName>
    </submittedName>
</protein>
<keyword evidence="2" id="KW-1003">Cell membrane</keyword>
<keyword evidence="4 7" id="KW-1133">Transmembrane helix</keyword>
<dbReference type="AlphaFoldDB" id="A0A2W4ZCA6"/>
<dbReference type="EMBL" id="QFNF01000013">
    <property type="protein sequence ID" value="PZO78222.1"/>
    <property type="molecule type" value="Genomic_DNA"/>
</dbReference>
<feature type="transmembrane region" description="Helical" evidence="7">
    <location>
        <begin position="243"/>
        <end position="266"/>
    </location>
</feature>
<feature type="domain" description="Major facilitator superfamily (MFS) profile" evidence="8">
    <location>
        <begin position="61"/>
        <end position="465"/>
    </location>
</feature>
<comment type="subcellular location">
    <subcellularLocation>
        <location evidence="1">Cell inner membrane</location>
        <topology evidence="1">Multi-pass membrane protein</topology>
    </subcellularLocation>
</comment>
<dbReference type="GO" id="GO:0005886">
    <property type="term" value="C:plasma membrane"/>
    <property type="evidence" value="ECO:0007669"/>
    <property type="project" value="UniProtKB-SubCell"/>
</dbReference>
<evidence type="ECO:0000313" key="10">
    <source>
        <dbReference type="Proteomes" id="UP000248614"/>
    </source>
</evidence>
<evidence type="ECO:0000256" key="2">
    <source>
        <dbReference type="ARBA" id="ARBA00022475"/>
    </source>
</evidence>
<feature type="transmembrane region" description="Helical" evidence="7">
    <location>
        <begin position="355"/>
        <end position="373"/>
    </location>
</feature>
<feature type="region of interest" description="Disordered" evidence="6">
    <location>
        <begin position="1"/>
        <end position="48"/>
    </location>
</feature>
<feature type="transmembrane region" description="Helical" evidence="7">
    <location>
        <begin position="57"/>
        <end position="75"/>
    </location>
</feature>
<proteinExistence type="predicted"/>
<feature type="transmembrane region" description="Helical" evidence="7">
    <location>
        <begin position="287"/>
        <end position="309"/>
    </location>
</feature>
<dbReference type="InterPro" id="IPR050375">
    <property type="entry name" value="MFS_TsgA-like"/>
</dbReference>
<dbReference type="InterPro" id="IPR011701">
    <property type="entry name" value="MFS"/>
</dbReference>
<comment type="caution">
    <text evidence="9">The sequence shown here is derived from an EMBL/GenBank/DDBJ whole genome shotgun (WGS) entry which is preliminary data.</text>
</comment>
<name>A0A2W4ZCA6_9SPHN</name>
<feature type="compositionally biased region" description="Pro residues" evidence="6">
    <location>
        <begin position="35"/>
        <end position="44"/>
    </location>
</feature>
<dbReference type="InterPro" id="IPR036259">
    <property type="entry name" value="MFS_trans_sf"/>
</dbReference>
<evidence type="ECO:0000259" key="8">
    <source>
        <dbReference type="PROSITE" id="PS50850"/>
    </source>
</evidence>
<dbReference type="PANTHER" id="PTHR43702">
    <property type="entry name" value="L-FUCOSE-PROTON SYMPORTER"/>
    <property type="match status" value="1"/>
</dbReference>
<feature type="transmembrane region" description="Helical" evidence="7">
    <location>
        <begin position="325"/>
        <end position="343"/>
    </location>
</feature>
<dbReference type="PROSITE" id="PS50850">
    <property type="entry name" value="MFS"/>
    <property type="match status" value="1"/>
</dbReference>
<dbReference type="PANTHER" id="PTHR43702:SF11">
    <property type="entry name" value="L-FUCOSE-PROTON SYMPORTER"/>
    <property type="match status" value="1"/>
</dbReference>
<evidence type="ECO:0000256" key="4">
    <source>
        <dbReference type="ARBA" id="ARBA00022989"/>
    </source>
</evidence>
<keyword evidence="5 7" id="KW-0472">Membrane</keyword>
<dbReference type="InterPro" id="IPR005275">
    <property type="entry name" value="Lfuc_symporter_FucP"/>
</dbReference>
<evidence type="ECO:0000256" key="7">
    <source>
        <dbReference type="SAM" id="Phobius"/>
    </source>
</evidence>
<feature type="transmembrane region" description="Helical" evidence="7">
    <location>
        <begin position="95"/>
        <end position="119"/>
    </location>
</feature>
<evidence type="ECO:0000256" key="1">
    <source>
        <dbReference type="ARBA" id="ARBA00004429"/>
    </source>
</evidence>
<evidence type="ECO:0000313" key="9">
    <source>
        <dbReference type="EMBL" id="PZO78222.1"/>
    </source>
</evidence>
<dbReference type="NCBIfam" id="TIGR00885">
    <property type="entry name" value="fucP"/>
    <property type="match status" value="1"/>
</dbReference>
<gene>
    <name evidence="9" type="primary">fucP</name>
    <name evidence="9" type="ORF">DI632_07015</name>
</gene>
<evidence type="ECO:0000256" key="3">
    <source>
        <dbReference type="ARBA" id="ARBA00022692"/>
    </source>
</evidence>
<sequence length="466" mass="48882">MGGADGQLPACAARRARRQPVDADDPDLSPERPSVIPPAAPPAQAPAAGGRRFVTPGYATGFAVVVSLFFLWALANNLNDILIRQFQKALDLNRAQAGFIQFVFYIGYFVMALPAGMVLRRFGYRAGILAGLAFYALGALLFYPAAELREYAAFLGALFVLASGAAFLETAANPYIVAFGDPARAEQRLNLAQAFNGLGGAIAPAIGAKFIFSGVEHDRAALDAMAPAALDAYRAAEAEMVQFPYLVLAGVVVLVALAIAVIRLPAIPRDTGGNALADLRSVIGVRLLRRAVVAQFFYVGAQVGVWSFFVDFVKTLSPATPERDAAYLLSISLALFLIGRLAGALLMHRIAATRLLTGFALANIVLMLVAALGSGMVAVGALLLTGLFMSIMFPTIFSLGVRDLGQRAPLGAPFIVMAVIGGAVFPPAMGWLSHGPVSIQTAMLVPALSFAVVLAFALAAASGDQR</sequence>
<evidence type="ECO:0000256" key="6">
    <source>
        <dbReference type="SAM" id="MobiDB-lite"/>
    </source>
</evidence>
<accession>A0A2W4ZCA6</accession>
<organism evidence="9 10">
    <name type="scientific">Sphingomonas hengshuiensis</name>
    <dbReference type="NCBI Taxonomy" id="1609977"/>
    <lineage>
        <taxon>Bacteria</taxon>
        <taxon>Pseudomonadati</taxon>
        <taxon>Pseudomonadota</taxon>
        <taxon>Alphaproteobacteria</taxon>
        <taxon>Sphingomonadales</taxon>
        <taxon>Sphingomonadaceae</taxon>
        <taxon>Sphingomonas</taxon>
    </lineage>
</organism>
<dbReference type="GO" id="GO:0015535">
    <property type="term" value="F:fucose:proton symporter activity"/>
    <property type="evidence" value="ECO:0007669"/>
    <property type="project" value="InterPro"/>
</dbReference>
<feature type="transmembrane region" description="Helical" evidence="7">
    <location>
        <begin position="151"/>
        <end position="168"/>
    </location>
</feature>
<dbReference type="Pfam" id="PF07690">
    <property type="entry name" value="MFS_1"/>
    <property type="match status" value="1"/>
</dbReference>
<dbReference type="Proteomes" id="UP000248614">
    <property type="component" value="Unassembled WGS sequence"/>
</dbReference>
<dbReference type="InterPro" id="IPR020846">
    <property type="entry name" value="MFS_dom"/>
</dbReference>
<reference evidence="9 10" key="1">
    <citation type="submission" date="2017-08" db="EMBL/GenBank/DDBJ databases">
        <title>Infants hospitalized years apart are colonized by the same room-sourced microbial strains.</title>
        <authorList>
            <person name="Brooks B."/>
            <person name="Olm M.R."/>
            <person name="Firek B.A."/>
            <person name="Baker R."/>
            <person name="Thomas B.C."/>
            <person name="Morowitz M.J."/>
            <person name="Banfield J.F."/>
        </authorList>
    </citation>
    <scope>NUCLEOTIDE SEQUENCE [LARGE SCALE GENOMIC DNA]</scope>
    <source>
        <strain evidence="9">S2_018_000_R3_110</strain>
    </source>
</reference>
<dbReference type="Gene3D" id="1.20.1250.20">
    <property type="entry name" value="MFS general substrate transporter like domains"/>
    <property type="match status" value="2"/>
</dbReference>
<dbReference type="SUPFAM" id="SSF103473">
    <property type="entry name" value="MFS general substrate transporter"/>
    <property type="match status" value="1"/>
</dbReference>
<keyword evidence="3 7" id="KW-0812">Transmembrane</keyword>
<feature type="transmembrane region" description="Helical" evidence="7">
    <location>
        <begin position="439"/>
        <end position="461"/>
    </location>
</feature>
<evidence type="ECO:0000256" key="5">
    <source>
        <dbReference type="ARBA" id="ARBA00023136"/>
    </source>
</evidence>
<feature type="transmembrane region" description="Helical" evidence="7">
    <location>
        <begin position="126"/>
        <end position="145"/>
    </location>
</feature>